<sequence length="211" mass="21836">MPEIKQQFTVNQPRAKVWEAFQDIPKIVGCIPGASLEAPPVDGKVTGQMTVKLGPVKANFTGEATIIPDEAAQSGLINGLGSDKKHGARAKGKVNYHLEEAEGGAATLVKVVVDYTISGTLAQFARGGIVDAVAAQITRDFAENLNAELAAEAQPVAAVAPEAGAAPAANAGEAPAAAPARPARQKKNELNALTLLWAVLRNSLGRIFARG</sequence>
<gene>
    <name evidence="1" type="ORF">DDE20_12900</name>
</gene>
<organism evidence="1 2">
    <name type="scientific">Pararhodobacter oceanensis</name>
    <dbReference type="NCBI Taxonomy" id="2172121"/>
    <lineage>
        <taxon>Bacteria</taxon>
        <taxon>Pseudomonadati</taxon>
        <taxon>Pseudomonadota</taxon>
        <taxon>Alphaproteobacteria</taxon>
        <taxon>Rhodobacterales</taxon>
        <taxon>Paracoccaceae</taxon>
        <taxon>Pararhodobacter</taxon>
    </lineage>
</organism>
<dbReference type="PANTHER" id="PTHR38588">
    <property type="entry name" value="BLL0334 PROTEIN"/>
    <property type="match status" value="1"/>
</dbReference>
<dbReference type="SUPFAM" id="SSF55961">
    <property type="entry name" value="Bet v1-like"/>
    <property type="match status" value="1"/>
</dbReference>
<dbReference type="RefSeq" id="WP_116558915.1">
    <property type="nucleotide sequence ID" value="NZ_QDKM01000005.1"/>
</dbReference>
<dbReference type="AlphaFoldDB" id="A0A2T8HSU7"/>
<dbReference type="Pfam" id="PF06240">
    <property type="entry name" value="COXG"/>
    <property type="match status" value="1"/>
</dbReference>
<comment type="caution">
    <text evidence="1">The sequence shown here is derived from an EMBL/GenBank/DDBJ whole genome shotgun (WGS) entry which is preliminary data.</text>
</comment>
<dbReference type="InterPro" id="IPR023393">
    <property type="entry name" value="START-like_dom_sf"/>
</dbReference>
<dbReference type="Gene3D" id="3.30.530.20">
    <property type="match status" value="1"/>
</dbReference>
<reference evidence="1 2" key="1">
    <citation type="submission" date="2018-04" db="EMBL/GenBank/DDBJ databases">
        <title>Pararhodobacter oceanense sp. nov., isolated from marine intertidal sediment.</title>
        <authorList>
            <person name="Wang X.-L."/>
            <person name="Du Z.-J."/>
        </authorList>
    </citation>
    <scope>NUCLEOTIDE SEQUENCE [LARGE SCALE GENOMIC DNA]</scope>
    <source>
        <strain evidence="1 2">AM505</strain>
    </source>
</reference>
<dbReference type="EMBL" id="QDKM01000005">
    <property type="protein sequence ID" value="PVH28463.1"/>
    <property type="molecule type" value="Genomic_DNA"/>
</dbReference>
<protein>
    <recommendedName>
        <fullName evidence="3">Carbon monoxide dehydrogenase</fullName>
    </recommendedName>
</protein>
<dbReference type="Proteomes" id="UP000245911">
    <property type="component" value="Unassembled WGS sequence"/>
</dbReference>
<proteinExistence type="predicted"/>
<evidence type="ECO:0008006" key="3">
    <source>
        <dbReference type="Google" id="ProtNLM"/>
    </source>
</evidence>
<name>A0A2T8HSU7_9RHOB</name>
<evidence type="ECO:0000313" key="1">
    <source>
        <dbReference type="EMBL" id="PVH28463.1"/>
    </source>
</evidence>
<dbReference type="CDD" id="cd07823">
    <property type="entry name" value="SRPBCC_5"/>
    <property type="match status" value="1"/>
</dbReference>
<keyword evidence="2" id="KW-1185">Reference proteome</keyword>
<accession>A0A2T8HSU7</accession>
<dbReference type="InterPro" id="IPR010419">
    <property type="entry name" value="CO_DH_gsu"/>
</dbReference>
<dbReference type="OrthoDB" id="9787428at2"/>
<dbReference type="PANTHER" id="PTHR38588:SF1">
    <property type="entry name" value="BLL0334 PROTEIN"/>
    <property type="match status" value="1"/>
</dbReference>
<evidence type="ECO:0000313" key="2">
    <source>
        <dbReference type="Proteomes" id="UP000245911"/>
    </source>
</evidence>